<comment type="caution">
    <text evidence="5">The sequence shown here is derived from an EMBL/GenBank/DDBJ whole genome shotgun (WGS) entry which is preliminary data.</text>
</comment>
<dbReference type="InterPro" id="IPR044872">
    <property type="entry name" value="CcmK/CsoS1_BMC"/>
</dbReference>
<dbReference type="InterPro" id="IPR050575">
    <property type="entry name" value="BMC_shell"/>
</dbReference>
<gene>
    <name evidence="5" type="ORF">AB8U03_08130</name>
</gene>
<dbReference type="CDD" id="cd07045">
    <property type="entry name" value="BMC_CcmK_like"/>
    <property type="match status" value="1"/>
</dbReference>
<reference evidence="5 6" key="1">
    <citation type="submission" date="2024-08" db="EMBL/GenBank/DDBJ databases">
        <title>Clostridium lapicellarii sp. nov., and Clostridium renhuaiense sp. nov., two species isolated from the mud in a fermentation cellar used for producing sauce-flavour Chinese liquors.</title>
        <authorList>
            <person name="Yang F."/>
            <person name="Wang H."/>
            <person name="Chen L.Q."/>
            <person name="Zhou N."/>
            <person name="Lu J.J."/>
            <person name="Pu X.X."/>
            <person name="Wan B."/>
            <person name="Wang L."/>
            <person name="Liu S.J."/>
        </authorList>
    </citation>
    <scope>NUCLEOTIDE SEQUENCE [LARGE SCALE GENOMIC DNA]</scope>
    <source>
        <strain evidence="5 6">MT-5</strain>
    </source>
</reference>
<dbReference type="SUPFAM" id="SSF143414">
    <property type="entry name" value="CcmK-like"/>
    <property type="match status" value="1"/>
</dbReference>
<dbReference type="InterPro" id="IPR037233">
    <property type="entry name" value="CcmK-like_sf"/>
</dbReference>
<comment type="similarity">
    <text evidence="3">Belongs to the bacterial microcompartments protein family.</text>
</comment>
<sequence length="151" mass="16331">MEALGIIETIGMVPAVETADVCLKSANVRLIGYELSTGGMVTIKVTGDVGAVKASVDAAKSSPAARSKIFSTLVIPRPAKGIELMVNSKVDKTVSGSIRETTDLEEVNLTDKREKTTEKEVCNLCHDPKCPRRRSQPKNLCIHYKDTIKTT</sequence>
<dbReference type="Gene3D" id="3.30.70.1710">
    <property type="match status" value="1"/>
</dbReference>
<name>A0ABV4BR91_9CLOT</name>
<dbReference type="Pfam" id="PF00936">
    <property type="entry name" value="BMC"/>
    <property type="match status" value="1"/>
</dbReference>
<evidence type="ECO:0000259" key="4">
    <source>
        <dbReference type="PROSITE" id="PS51930"/>
    </source>
</evidence>
<accession>A0ABV4BR91</accession>
<evidence type="ECO:0000256" key="2">
    <source>
        <dbReference type="ARBA" id="ARBA00024446"/>
    </source>
</evidence>
<dbReference type="PROSITE" id="PS51930">
    <property type="entry name" value="BMC_2"/>
    <property type="match status" value="1"/>
</dbReference>
<dbReference type="Proteomes" id="UP001564657">
    <property type="component" value="Unassembled WGS sequence"/>
</dbReference>
<protein>
    <submittedName>
        <fullName evidence="5">BMC domain-containing protein</fullName>
    </submittedName>
</protein>
<evidence type="ECO:0000256" key="1">
    <source>
        <dbReference type="ARBA" id="ARBA00024322"/>
    </source>
</evidence>
<comment type="subcellular location">
    <subcellularLocation>
        <location evidence="1">Bacterial microcompartment</location>
    </subcellularLocation>
</comment>
<dbReference type="EMBL" id="JBGEWD010000006">
    <property type="protein sequence ID" value="MEY8000166.1"/>
    <property type="molecule type" value="Genomic_DNA"/>
</dbReference>
<evidence type="ECO:0000256" key="3">
    <source>
        <dbReference type="PROSITE-ProRule" id="PRU01278"/>
    </source>
</evidence>
<dbReference type="PANTHER" id="PTHR33941">
    <property type="entry name" value="PROPANEDIOL UTILIZATION PROTEIN PDUA"/>
    <property type="match status" value="1"/>
</dbReference>
<evidence type="ECO:0000313" key="6">
    <source>
        <dbReference type="Proteomes" id="UP001564657"/>
    </source>
</evidence>
<dbReference type="SMART" id="SM00877">
    <property type="entry name" value="BMC"/>
    <property type="match status" value="1"/>
</dbReference>
<dbReference type="RefSeq" id="WP_369704053.1">
    <property type="nucleotide sequence ID" value="NZ_JBGEWD010000006.1"/>
</dbReference>
<keyword evidence="2" id="KW-1283">Bacterial microcompartment</keyword>
<proteinExistence type="inferred from homology"/>
<evidence type="ECO:0000313" key="5">
    <source>
        <dbReference type="EMBL" id="MEY8000166.1"/>
    </source>
</evidence>
<organism evidence="5 6">
    <name type="scientific">Clostridium moutaii</name>
    <dbReference type="NCBI Taxonomy" id="3240932"/>
    <lineage>
        <taxon>Bacteria</taxon>
        <taxon>Bacillati</taxon>
        <taxon>Bacillota</taxon>
        <taxon>Clostridia</taxon>
        <taxon>Eubacteriales</taxon>
        <taxon>Clostridiaceae</taxon>
        <taxon>Clostridium</taxon>
    </lineage>
</organism>
<feature type="domain" description="BMC" evidence="4">
    <location>
        <begin position="3"/>
        <end position="87"/>
    </location>
</feature>
<dbReference type="InterPro" id="IPR000249">
    <property type="entry name" value="BMC_dom"/>
</dbReference>
<dbReference type="PANTHER" id="PTHR33941:SF11">
    <property type="entry name" value="BACTERIAL MICROCOMPARTMENT SHELL PROTEIN PDUJ"/>
    <property type="match status" value="1"/>
</dbReference>
<keyword evidence="6" id="KW-1185">Reference proteome</keyword>